<dbReference type="GO" id="GO:0016868">
    <property type="term" value="F:intramolecular phosphotransferase activity"/>
    <property type="evidence" value="ECO:0007669"/>
    <property type="project" value="InterPro"/>
</dbReference>
<protein>
    <submittedName>
        <fullName evidence="2">Phosphoglucomutase/phosphomannomutase-like protein</fullName>
    </submittedName>
</protein>
<dbReference type="Proteomes" id="UP000256542">
    <property type="component" value="Unassembled WGS sequence"/>
</dbReference>
<evidence type="ECO:0000313" key="2">
    <source>
        <dbReference type="EMBL" id="REG79510.1"/>
    </source>
</evidence>
<feature type="domain" description="Alpha-D-phosphohexomutase alpha/beta/alpha" evidence="1">
    <location>
        <begin position="27"/>
        <end position="109"/>
    </location>
</feature>
<evidence type="ECO:0000259" key="1">
    <source>
        <dbReference type="Pfam" id="PF02880"/>
    </source>
</evidence>
<sequence length="144" mass="15720">MAASINVNSVLQSEGDKLTPKRINMLIKIGSPFVIAGMKELVSKDPDAKVVGYEANGGFLVGTNIQVSGKTLHALPTRDSMLPMLIILAMSVQQARTVSQLSSEFAKRYTVSDRIRNIPTETSRQLISELKASKKTRQAVCCNR</sequence>
<dbReference type="RefSeq" id="WP_181903126.1">
    <property type="nucleotide sequence ID" value="NZ_QUNG01000018.1"/>
</dbReference>
<name>A0A3E0DA07_9GAMM</name>
<dbReference type="EMBL" id="QUNG01000018">
    <property type="protein sequence ID" value="REG79510.1"/>
    <property type="molecule type" value="Genomic_DNA"/>
</dbReference>
<organism evidence="2 3">
    <name type="scientific">Marinomonas pollencensis</name>
    <dbReference type="NCBI Taxonomy" id="491954"/>
    <lineage>
        <taxon>Bacteria</taxon>
        <taxon>Pseudomonadati</taxon>
        <taxon>Pseudomonadota</taxon>
        <taxon>Gammaproteobacteria</taxon>
        <taxon>Oceanospirillales</taxon>
        <taxon>Oceanospirillaceae</taxon>
        <taxon>Marinomonas</taxon>
    </lineage>
</organism>
<dbReference type="GO" id="GO:0005975">
    <property type="term" value="P:carbohydrate metabolic process"/>
    <property type="evidence" value="ECO:0007669"/>
    <property type="project" value="InterPro"/>
</dbReference>
<dbReference type="AlphaFoldDB" id="A0A3E0DA07"/>
<evidence type="ECO:0000313" key="3">
    <source>
        <dbReference type="Proteomes" id="UP000256542"/>
    </source>
</evidence>
<dbReference type="Pfam" id="PF02880">
    <property type="entry name" value="PGM_PMM_III"/>
    <property type="match status" value="1"/>
</dbReference>
<reference evidence="2 3" key="1">
    <citation type="submission" date="2018-08" db="EMBL/GenBank/DDBJ databases">
        <title>Genomic Encyclopedia of Type Strains, Phase III (KMG-III): the genomes of soil and plant-associated and newly described type strains.</title>
        <authorList>
            <person name="Whitman W."/>
        </authorList>
    </citation>
    <scope>NUCLEOTIDE SEQUENCE [LARGE SCALE GENOMIC DNA]</scope>
    <source>
        <strain evidence="2 3">CECT 7375</strain>
    </source>
</reference>
<dbReference type="Gene3D" id="3.40.120.10">
    <property type="entry name" value="Alpha-D-Glucose-1,6-Bisphosphate, subunit A, domain 3"/>
    <property type="match status" value="1"/>
</dbReference>
<gene>
    <name evidence="2" type="ORF">DFP81_1184</name>
</gene>
<accession>A0A3E0DA07</accession>
<comment type="caution">
    <text evidence="2">The sequence shown here is derived from an EMBL/GenBank/DDBJ whole genome shotgun (WGS) entry which is preliminary data.</text>
</comment>
<proteinExistence type="predicted"/>
<keyword evidence="3" id="KW-1185">Reference proteome</keyword>
<dbReference type="InterPro" id="IPR005846">
    <property type="entry name" value="A-D-PHexomutase_a/b/a-III"/>
</dbReference>